<gene>
    <name evidence="1" type="ORF">LCGC14_2917980</name>
</gene>
<organism evidence="1">
    <name type="scientific">marine sediment metagenome</name>
    <dbReference type="NCBI Taxonomy" id="412755"/>
    <lineage>
        <taxon>unclassified sequences</taxon>
        <taxon>metagenomes</taxon>
        <taxon>ecological metagenomes</taxon>
    </lineage>
</organism>
<accession>A0A0F8XPY6</accession>
<dbReference type="EMBL" id="LAZR01057918">
    <property type="protein sequence ID" value="KKK71033.1"/>
    <property type="molecule type" value="Genomic_DNA"/>
</dbReference>
<reference evidence="1" key="1">
    <citation type="journal article" date="2015" name="Nature">
        <title>Complex archaea that bridge the gap between prokaryotes and eukaryotes.</title>
        <authorList>
            <person name="Spang A."/>
            <person name="Saw J.H."/>
            <person name="Jorgensen S.L."/>
            <person name="Zaremba-Niedzwiedzka K."/>
            <person name="Martijn J."/>
            <person name="Lind A.E."/>
            <person name="van Eijk R."/>
            <person name="Schleper C."/>
            <person name="Guy L."/>
            <person name="Ettema T.J."/>
        </authorList>
    </citation>
    <scope>NUCLEOTIDE SEQUENCE</scope>
</reference>
<sequence>VLTTHGVTGAEFRARSTVGAGALIGVNSNPAGKSSTAGLTAVRAFEANVEVKGTRTVSADVCALRAFLDADSGVTVTKKKSVIVVATPNVSGWNNFVDFETNTGCLTGNDTLSSAKETIRIRVGSTVRFLQLYDT</sequence>
<feature type="non-terminal residue" evidence="1">
    <location>
        <position position="1"/>
    </location>
</feature>
<dbReference type="AlphaFoldDB" id="A0A0F8XPY6"/>
<comment type="caution">
    <text evidence="1">The sequence shown here is derived from an EMBL/GenBank/DDBJ whole genome shotgun (WGS) entry which is preliminary data.</text>
</comment>
<name>A0A0F8XPY6_9ZZZZ</name>
<proteinExistence type="predicted"/>
<protein>
    <submittedName>
        <fullName evidence="1">Uncharacterized protein</fullName>
    </submittedName>
</protein>
<evidence type="ECO:0000313" key="1">
    <source>
        <dbReference type="EMBL" id="KKK71033.1"/>
    </source>
</evidence>